<dbReference type="SUPFAM" id="SSF54637">
    <property type="entry name" value="Thioesterase/thiol ester dehydrase-isomerase"/>
    <property type="match status" value="1"/>
</dbReference>
<dbReference type="Gene3D" id="3.10.129.10">
    <property type="entry name" value="Hotdog Thioesterase"/>
    <property type="match status" value="1"/>
</dbReference>
<dbReference type="InterPro" id="IPR027961">
    <property type="entry name" value="DUF4442"/>
</dbReference>
<dbReference type="InterPro" id="IPR029069">
    <property type="entry name" value="HotDog_dom_sf"/>
</dbReference>
<gene>
    <name evidence="1" type="ORF">GL267_06885</name>
</gene>
<dbReference type="AlphaFoldDB" id="A0A845UER5"/>
<dbReference type="Pfam" id="PF14539">
    <property type="entry name" value="DUF4442"/>
    <property type="match status" value="1"/>
</dbReference>
<evidence type="ECO:0000313" key="1">
    <source>
        <dbReference type="EMBL" id="NDU42374.1"/>
    </source>
</evidence>
<reference evidence="1" key="1">
    <citation type="submission" date="2019-11" db="EMBL/GenBank/DDBJ databases">
        <title>Acidithiobacillus ferrianus sp. nov.: a facultatively anaerobic and extremely acidophilic chemolithoautotroph.</title>
        <authorList>
            <person name="Norris P.R."/>
            <person name="Falagan C."/>
            <person name="Moya-Beltran A."/>
            <person name="Castro M."/>
            <person name="Quatrini R."/>
            <person name="Johnson D.B."/>
        </authorList>
    </citation>
    <scope>NUCLEOTIDE SEQUENCE [LARGE SCALE GENOMIC DNA]</scope>
    <source>
        <strain evidence="1">MG</strain>
    </source>
</reference>
<dbReference type="EMBL" id="WNJL01000030">
    <property type="protein sequence ID" value="NDU42374.1"/>
    <property type="molecule type" value="Genomic_DNA"/>
</dbReference>
<organism evidence="1">
    <name type="scientific">Acidithiobacillus ferrianus</name>
    <dbReference type="NCBI Taxonomy" id="2678518"/>
    <lineage>
        <taxon>Bacteria</taxon>
        <taxon>Pseudomonadati</taxon>
        <taxon>Pseudomonadota</taxon>
        <taxon>Acidithiobacillia</taxon>
        <taxon>Acidithiobacillales</taxon>
        <taxon>Acidithiobacillaceae</taxon>
        <taxon>Acidithiobacillus</taxon>
    </lineage>
</organism>
<comment type="caution">
    <text evidence="1">The sequence shown here is derived from an EMBL/GenBank/DDBJ whole genome shotgun (WGS) entry which is preliminary data.</text>
</comment>
<accession>A0A845UER5</accession>
<proteinExistence type="predicted"/>
<sequence>MDICQVPFNQLIGLEPEDPASGLLISLPESPRYQNHLGTVHGSALLAVAEAGSGVFLLRHFGQWQGFVPVVRKLEAKFRRPASGRISSRCSIPREVADRWSSELMARGRVSASIPIEVIDSKSVVVVSAAVEWFITRTS</sequence>
<dbReference type="RefSeq" id="WP_163097619.1">
    <property type="nucleotide sequence ID" value="NZ_CP127523.1"/>
</dbReference>
<name>A0A845UER5_9PROT</name>
<protein>
    <submittedName>
        <fullName evidence="1">DUF4442 domain-containing protein</fullName>
    </submittedName>
</protein>